<gene>
    <name evidence="2" type="ORF">D4741_11770</name>
</gene>
<dbReference type="PANTHER" id="PTHR45856:SF24">
    <property type="entry name" value="FUNGAL LIPASE-LIKE DOMAIN-CONTAINING PROTEIN"/>
    <property type="match status" value="1"/>
</dbReference>
<dbReference type="GO" id="GO:0006629">
    <property type="term" value="P:lipid metabolic process"/>
    <property type="evidence" value="ECO:0007669"/>
    <property type="project" value="InterPro"/>
</dbReference>
<protein>
    <submittedName>
        <fullName evidence="2">Lipase family protein</fullName>
    </submittedName>
</protein>
<reference evidence="2 3" key="1">
    <citation type="submission" date="2018-09" db="EMBL/GenBank/DDBJ databases">
        <title>Identification of marine bacteria producing industrial enzymes.</title>
        <authorList>
            <person name="Cheng T.H."/>
            <person name="Saidin J."/>
            <person name="Muhd D.D."/>
            <person name="Isa M.N.M."/>
            <person name="Bakar M.F.A."/>
            <person name="Ismail N."/>
        </authorList>
    </citation>
    <scope>NUCLEOTIDE SEQUENCE [LARGE SCALE GENOMIC DNA]</scope>
    <source>
        <strain evidence="2 3">MNAD 1.6</strain>
    </source>
</reference>
<dbReference type="RefSeq" id="WP_119853101.1">
    <property type="nucleotide sequence ID" value="NZ_QYSE01000002.1"/>
</dbReference>
<organism evidence="2 3">
    <name type="scientific">Pseudoalteromonas gelatinilytica</name>
    <dbReference type="NCBI Taxonomy" id="1703256"/>
    <lineage>
        <taxon>Bacteria</taxon>
        <taxon>Pseudomonadati</taxon>
        <taxon>Pseudomonadota</taxon>
        <taxon>Gammaproteobacteria</taxon>
        <taxon>Alteromonadales</taxon>
        <taxon>Pseudoalteromonadaceae</taxon>
        <taxon>Pseudoalteromonas</taxon>
    </lineage>
</organism>
<dbReference type="InterPro" id="IPR051218">
    <property type="entry name" value="Sec_MonoDiacylglyc_Lipase"/>
</dbReference>
<feature type="domain" description="Fungal lipase-type" evidence="1">
    <location>
        <begin position="82"/>
        <end position="211"/>
    </location>
</feature>
<accession>A0A3A3F227</accession>
<dbReference type="InterPro" id="IPR029058">
    <property type="entry name" value="AB_hydrolase_fold"/>
</dbReference>
<evidence type="ECO:0000259" key="1">
    <source>
        <dbReference type="Pfam" id="PF01764"/>
    </source>
</evidence>
<dbReference type="Pfam" id="PF01764">
    <property type="entry name" value="Lipase_3"/>
    <property type="match status" value="1"/>
</dbReference>
<dbReference type="Proteomes" id="UP000265938">
    <property type="component" value="Unassembled WGS sequence"/>
</dbReference>
<dbReference type="CDD" id="cd00519">
    <property type="entry name" value="Lipase_3"/>
    <property type="match status" value="1"/>
</dbReference>
<dbReference type="Gene3D" id="3.40.50.1820">
    <property type="entry name" value="alpha/beta hydrolase"/>
    <property type="match status" value="1"/>
</dbReference>
<dbReference type="AlphaFoldDB" id="A0A3A3F227"/>
<evidence type="ECO:0000313" key="2">
    <source>
        <dbReference type="EMBL" id="RJF35640.1"/>
    </source>
</evidence>
<dbReference type="PANTHER" id="PTHR45856">
    <property type="entry name" value="ALPHA/BETA-HYDROLASES SUPERFAMILY PROTEIN"/>
    <property type="match status" value="1"/>
</dbReference>
<evidence type="ECO:0000313" key="3">
    <source>
        <dbReference type="Proteomes" id="UP000265938"/>
    </source>
</evidence>
<sequence length="388" mass="41455">MNTLTPTQAVQLAELAYKAKSIKTTNLLNHSLHASLRNNFNFSINPSAVQGVSGGFFSHLFGLSTGFGLVAHGKNEFQGDSVITIRGTASLRDGLTDANFGLSGGSNGSMVHAGFNKTFYTMKPGLQEFVTANIRDKVTGCVHLVGHSLGGALATLAADWIKAEYSLPVKLYTFGSPRVGLDNFSRAATGRIDKIYRCTHGADPVTKVPLWPFSHAPYQGQEIRLDSGQGLKGAAHKLSGTPGYINTANSNDWGNLTIRANHYLNTPVRLNFEDRNQASFNSHWADKLGAALVTLLKDAGYYSAVAAQAAIGTGLTFYDMLARTLDKIAKASASFAAQTLGLIGHMLVFAGKVVSKAVELTYSVIKWAFDSTLGALYRATKDGLNGLD</sequence>
<proteinExistence type="predicted"/>
<name>A0A3A3F227_9GAMM</name>
<dbReference type="InterPro" id="IPR002921">
    <property type="entry name" value="Fungal_lipase-type"/>
</dbReference>
<comment type="caution">
    <text evidence="2">The sequence shown here is derived from an EMBL/GenBank/DDBJ whole genome shotgun (WGS) entry which is preliminary data.</text>
</comment>
<dbReference type="SUPFAM" id="SSF53474">
    <property type="entry name" value="alpha/beta-Hydrolases"/>
    <property type="match status" value="1"/>
</dbReference>
<dbReference type="EMBL" id="QYSE01000002">
    <property type="protein sequence ID" value="RJF35640.1"/>
    <property type="molecule type" value="Genomic_DNA"/>
</dbReference>